<dbReference type="PRINTS" id="PR00929">
    <property type="entry name" value="ATHOOK"/>
</dbReference>
<comment type="subcellular location">
    <subcellularLocation>
        <location evidence="1">Nucleus</location>
    </subcellularLocation>
</comment>
<reference evidence="4 5" key="1">
    <citation type="submission" date="2024-07" db="EMBL/GenBank/DDBJ databases">
        <title>Section-level genome sequencing and comparative genomics of Aspergillus sections Usti and Cavernicolus.</title>
        <authorList>
            <consortium name="Lawrence Berkeley National Laboratory"/>
            <person name="Nybo J.L."/>
            <person name="Vesth T.C."/>
            <person name="Theobald S."/>
            <person name="Frisvad J.C."/>
            <person name="Larsen T.O."/>
            <person name="Kjaerboelling I."/>
            <person name="Rothschild-Mancinelli K."/>
            <person name="Lyhne E.K."/>
            <person name="Kogle M.E."/>
            <person name="Barry K."/>
            <person name="Clum A."/>
            <person name="Na H."/>
            <person name="Ledsgaard L."/>
            <person name="Lin J."/>
            <person name="Lipzen A."/>
            <person name="Kuo A."/>
            <person name="Riley R."/>
            <person name="Mondo S."/>
            <person name="Labutti K."/>
            <person name="Haridas S."/>
            <person name="Pangalinan J."/>
            <person name="Salamov A.A."/>
            <person name="Simmons B.A."/>
            <person name="Magnuson J.K."/>
            <person name="Chen J."/>
            <person name="Drula E."/>
            <person name="Henrissat B."/>
            <person name="Wiebenga A."/>
            <person name="Lubbers R.J."/>
            <person name="Gomes A.C."/>
            <person name="Macurrencykelacurrency M.R."/>
            <person name="Stajich J."/>
            <person name="Grigoriev I.V."/>
            <person name="Mortensen U.H."/>
            <person name="De Vries R.P."/>
            <person name="Baker S.E."/>
            <person name="Andersen M.R."/>
        </authorList>
    </citation>
    <scope>NUCLEOTIDE SEQUENCE [LARGE SCALE GENOMIC DNA]</scope>
    <source>
        <strain evidence="4 5">CBS 449.75</strain>
    </source>
</reference>
<feature type="region of interest" description="Disordered" evidence="3">
    <location>
        <begin position="779"/>
        <end position="1027"/>
    </location>
</feature>
<dbReference type="InterPro" id="IPR017956">
    <property type="entry name" value="AT_hook_DNA-bd_motif"/>
</dbReference>
<feature type="compositionally biased region" description="Basic and acidic residues" evidence="3">
    <location>
        <begin position="140"/>
        <end position="149"/>
    </location>
</feature>
<feature type="compositionally biased region" description="Polar residues" evidence="3">
    <location>
        <begin position="907"/>
        <end position="919"/>
    </location>
</feature>
<evidence type="ECO:0008006" key="6">
    <source>
        <dbReference type="Google" id="ProtNLM"/>
    </source>
</evidence>
<evidence type="ECO:0000313" key="5">
    <source>
        <dbReference type="Proteomes" id="UP001610432"/>
    </source>
</evidence>
<organism evidence="4 5">
    <name type="scientific">Aspergillus lucknowensis</name>
    <dbReference type="NCBI Taxonomy" id="176173"/>
    <lineage>
        <taxon>Eukaryota</taxon>
        <taxon>Fungi</taxon>
        <taxon>Dikarya</taxon>
        <taxon>Ascomycota</taxon>
        <taxon>Pezizomycotina</taxon>
        <taxon>Eurotiomycetes</taxon>
        <taxon>Eurotiomycetidae</taxon>
        <taxon>Eurotiales</taxon>
        <taxon>Aspergillaceae</taxon>
        <taxon>Aspergillus</taxon>
        <taxon>Aspergillus subgen. Nidulantes</taxon>
    </lineage>
</organism>
<feature type="compositionally biased region" description="Basic and acidic residues" evidence="3">
    <location>
        <begin position="1000"/>
        <end position="1011"/>
    </location>
</feature>
<evidence type="ECO:0000256" key="1">
    <source>
        <dbReference type="ARBA" id="ARBA00004123"/>
    </source>
</evidence>
<feature type="compositionally biased region" description="Basic and acidic residues" evidence="3">
    <location>
        <begin position="571"/>
        <end position="582"/>
    </location>
</feature>
<dbReference type="RefSeq" id="XP_070880413.1">
    <property type="nucleotide sequence ID" value="XM_071031786.1"/>
</dbReference>
<sequence length="1147" mass="127895">MFSHSASSSPDILAPPGDADYLISSPFRPFSGRQSSAMSPANLRILNTPGAARRKRPRISLSPAKSAHSIRFDDILLPGSPTKRTDGRQRSLSPDKAQAEGNVSPWRIRVTLEATQDEQENQGSPSRKRPKSSTTTMKIPVKDGSEQTPRRPRGRPRKSGAPGATPRSGSPGNTPGPGGNSEQKRRRGRPRKHQPKPETVEGGEQVEAQVAEPASTGTELERRSWSPLNLAGDADSDDGIYDNQEPDIPFEVPDQMEINQTSELQRSGPVFEKTYDTPNGDEIDRFHSQQGTDELHSTPSKMPSPPRVLQAETLSPENSLHAGHTPMPPRIYPTPTSSSLVDDERHEGNNPAQDTAIPSMRNVTRINDPTNEHRESDSIMGDEDFSMVSLKSLLSGRQHGLRSNSKLTRGSLEPIMEREPNSPPKQSSVPSPSPDPAPSSEAEIKYPELPAVSPPTTTKRLLSSPKVEPPPSPPRKQFLRLAKLVRAGIVLDRVLSCSNPGKPVPDYMEPRRRLDLVFSDLHPNAHRLLRAALGLGQVLAMRRKLAEMQSPARRALIQESGVGGNEEESPDSPHFEQTREISRTPYRKYNGLASSSPSTEMKRRFDEWQKEREAISRTIQMADPSRVIVIDSDVSDSPAFEAVEEQRNIQESPQPPSSRAEEKQWQLNEKYEDDYGEEQNQPEDEEREEEDYGDGAEEDDGYEDIWQEQAKDEGNSDRESLLEPQDNAQSSPWKDGSTPGDRGIGGTYSPAYWLDGQGKMPFLGQSRVRELREQDVDISALLRAEDTPNRARYYYGKSSPLSSTQGRSPQRVPSSAASQRRTKTVRHEGGQEDELEEPADFVALSPERDLEDETFQIDPTTRHESEMQRCPSDYVDKASLSDVSEQGSAHEETFTPRNTEPVRKAVKTSSWFQRITNFTPGWLKAPVRDSSPLQRHSSAPRSRSSSKASRSVHPSESEGPEEIQEEDDVRVSEEIPPVVKSRSRSEPGNQKPPLKSKATSKLEGKGEREDAQGPEEQTPPALPTSGYFSNDHYQLLRRLYRLAKEYPGFFPYHPKPGHAEIIGDYIWTSDNTYGVPITKLQFAIVHRFRQELAYGDCKAGGTGRIGWTEAELHRRLVSVIIGEQIREDEKSQVRATRSMPRSIIQRG</sequence>
<feature type="compositionally biased region" description="Acidic residues" evidence="3">
    <location>
        <begin position="958"/>
        <end position="968"/>
    </location>
</feature>
<gene>
    <name evidence="4" type="ORF">BJX67DRAFT_376003</name>
</gene>
<feature type="compositionally biased region" description="Polar residues" evidence="3">
    <location>
        <begin position="288"/>
        <end position="301"/>
    </location>
</feature>
<proteinExistence type="predicted"/>
<dbReference type="GeneID" id="98146858"/>
<keyword evidence="2" id="KW-0539">Nucleus</keyword>
<dbReference type="InterPro" id="IPR000637">
    <property type="entry name" value="HMGI/Y_DNA-bd_CS"/>
</dbReference>
<evidence type="ECO:0000256" key="3">
    <source>
        <dbReference type="SAM" id="MobiDB-lite"/>
    </source>
</evidence>
<comment type="caution">
    <text evidence="4">The sequence shown here is derived from an EMBL/GenBank/DDBJ whole genome shotgun (WGS) entry which is preliminary data.</text>
</comment>
<feature type="region of interest" description="Disordered" evidence="3">
    <location>
        <begin position="261"/>
        <end position="475"/>
    </location>
</feature>
<dbReference type="EMBL" id="JBFXLQ010000099">
    <property type="protein sequence ID" value="KAL2859857.1"/>
    <property type="molecule type" value="Genomic_DNA"/>
</dbReference>
<feature type="compositionally biased region" description="Polar residues" evidence="3">
    <location>
        <begin position="799"/>
        <end position="819"/>
    </location>
</feature>
<keyword evidence="5" id="KW-1185">Reference proteome</keyword>
<dbReference type="PROSITE" id="PS00354">
    <property type="entry name" value="HMGI_Y"/>
    <property type="match status" value="1"/>
</dbReference>
<feature type="compositionally biased region" description="Basic and acidic residues" evidence="3">
    <location>
        <begin position="709"/>
        <end position="721"/>
    </location>
</feature>
<feature type="compositionally biased region" description="Basic residues" evidence="3">
    <location>
        <begin position="184"/>
        <end position="194"/>
    </location>
</feature>
<dbReference type="Proteomes" id="UP001610432">
    <property type="component" value="Unassembled WGS sequence"/>
</dbReference>
<accession>A0ABR4L8R6</accession>
<feature type="region of interest" description="Disordered" evidence="3">
    <location>
        <begin position="23"/>
        <end position="249"/>
    </location>
</feature>
<name>A0ABR4L8R6_9EURO</name>
<feature type="compositionally biased region" description="Acidic residues" evidence="3">
    <location>
        <begin position="671"/>
        <end position="706"/>
    </location>
</feature>
<protein>
    <recommendedName>
        <fullName evidence="6">AT DNA binding protein</fullName>
    </recommendedName>
</protein>
<feature type="region of interest" description="Disordered" evidence="3">
    <location>
        <begin position="559"/>
        <end position="607"/>
    </location>
</feature>
<evidence type="ECO:0000256" key="2">
    <source>
        <dbReference type="ARBA" id="ARBA00023242"/>
    </source>
</evidence>
<feature type="region of interest" description="Disordered" evidence="3">
    <location>
        <begin position="642"/>
        <end position="759"/>
    </location>
</feature>
<feature type="compositionally biased region" description="Low complexity" evidence="3">
    <location>
        <begin position="935"/>
        <end position="954"/>
    </location>
</feature>
<evidence type="ECO:0000313" key="4">
    <source>
        <dbReference type="EMBL" id="KAL2859857.1"/>
    </source>
</evidence>